<reference evidence="1 2" key="1">
    <citation type="submission" date="2018-11" db="EMBL/GenBank/DDBJ databases">
        <authorList>
            <consortium name="Pathogen Informatics"/>
        </authorList>
    </citation>
    <scope>NUCLEOTIDE SEQUENCE [LARGE SCALE GENOMIC DNA]</scope>
</reference>
<dbReference type="AlphaFoldDB" id="A0A3P7ME60"/>
<accession>A0A3P7ME60</accession>
<dbReference type="EMBL" id="UYRT01083649">
    <property type="protein sequence ID" value="VDN27735.1"/>
    <property type="molecule type" value="Genomic_DNA"/>
</dbReference>
<sequence>MEKLKIDDNGDLIEENYAINKTEKNHIWVSPSQCSTTEVTENILSTTMLSVTAA</sequence>
<protein>
    <submittedName>
        <fullName evidence="1">Uncharacterized protein</fullName>
    </submittedName>
</protein>
<organism evidence="1 2">
    <name type="scientific">Gongylonema pulchrum</name>
    <dbReference type="NCBI Taxonomy" id="637853"/>
    <lineage>
        <taxon>Eukaryota</taxon>
        <taxon>Metazoa</taxon>
        <taxon>Ecdysozoa</taxon>
        <taxon>Nematoda</taxon>
        <taxon>Chromadorea</taxon>
        <taxon>Rhabditida</taxon>
        <taxon>Spirurina</taxon>
        <taxon>Spiruromorpha</taxon>
        <taxon>Spiruroidea</taxon>
        <taxon>Gongylonematidae</taxon>
        <taxon>Gongylonema</taxon>
    </lineage>
</organism>
<evidence type="ECO:0000313" key="1">
    <source>
        <dbReference type="EMBL" id="VDN27735.1"/>
    </source>
</evidence>
<proteinExistence type="predicted"/>
<dbReference type="Proteomes" id="UP000271098">
    <property type="component" value="Unassembled WGS sequence"/>
</dbReference>
<name>A0A3P7ME60_9BILA</name>
<evidence type="ECO:0000313" key="2">
    <source>
        <dbReference type="Proteomes" id="UP000271098"/>
    </source>
</evidence>
<keyword evidence="2" id="KW-1185">Reference proteome</keyword>
<gene>
    <name evidence="1" type="ORF">GPUH_LOCUS16363</name>
</gene>